<dbReference type="Gene3D" id="1.10.357.10">
    <property type="entry name" value="Tetracycline Repressor, domain 2"/>
    <property type="match status" value="1"/>
</dbReference>
<dbReference type="GO" id="GO:0003700">
    <property type="term" value="F:DNA-binding transcription factor activity"/>
    <property type="evidence" value="ECO:0007669"/>
    <property type="project" value="TreeGrafter"/>
</dbReference>
<evidence type="ECO:0000256" key="1">
    <source>
        <dbReference type="ARBA" id="ARBA00023015"/>
    </source>
</evidence>
<organism evidence="6 7">
    <name type="scientific">Halosaccharopolyspora lacisalsi</name>
    <dbReference type="NCBI Taxonomy" id="1000566"/>
    <lineage>
        <taxon>Bacteria</taxon>
        <taxon>Bacillati</taxon>
        <taxon>Actinomycetota</taxon>
        <taxon>Actinomycetes</taxon>
        <taxon>Pseudonocardiales</taxon>
        <taxon>Pseudonocardiaceae</taxon>
        <taxon>Halosaccharopolyspora</taxon>
    </lineage>
</organism>
<protein>
    <submittedName>
        <fullName evidence="6">AcrR family transcriptional regulator</fullName>
    </submittedName>
</protein>
<dbReference type="EMBL" id="JACGWZ010000002">
    <property type="protein sequence ID" value="MBA8824654.1"/>
    <property type="molecule type" value="Genomic_DNA"/>
</dbReference>
<name>A0A839DT21_9PSEU</name>
<evidence type="ECO:0000313" key="7">
    <source>
        <dbReference type="Proteomes" id="UP000569329"/>
    </source>
</evidence>
<proteinExistence type="predicted"/>
<dbReference type="SUPFAM" id="SSF46689">
    <property type="entry name" value="Homeodomain-like"/>
    <property type="match status" value="1"/>
</dbReference>
<dbReference type="InterPro" id="IPR001647">
    <property type="entry name" value="HTH_TetR"/>
</dbReference>
<gene>
    <name evidence="6" type="ORF">FHX42_002001</name>
</gene>
<dbReference type="Pfam" id="PF00440">
    <property type="entry name" value="TetR_N"/>
    <property type="match status" value="1"/>
</dbReference>
<evidence type="ECO:0000256" key="4">
    <source>
        <dbReference type="PROSITE-ProRule" id="PRU00335"/>
    </source>
</evidence>
<dbReference type="PANTHER" id="PTHR30055:SF234">
    <property type="entry name" value="HTH-TYPE TRANSCRIPTIONAL REGULATOR BETI"/>
    <property type="match status" value="1"/>
</dbReference>
<keyword evidence="2 4" id="KW-0238">DNA-binding</keyword>
<evidence type="ECO:0000313" key="6">
    <source>
        <dbReference type="EMBL" id="MBA8824654.1"/>
    </source>
</evidence>
<keyword evidence="3" id="KW-0804">Transcription</keyword>
<keyword evidence="7" id="KW-1185">Reference proteome</keyword>
<dbReference type="InterPro" id="IPR009057">
    <property type="entry name" value="Homeodomain-like_sf"/>
</dbReference>
<dbReference type="InterPro" id="IPR050109">
    <property type="entry name" value="HTH-type_TetR-like_transc_reg"/>
</dbReference>
<dbReference type="AlphaFoldDB" id="A0A839DT21"/>
<dbReference type="PRINTS" id="PR00455">
    <property type="entry name" value="HTHTETR"/>
</dbReference>
<comment type="caution">
    <text evidence="6">The sequence shown here is derived from an EMBL/GenBank/DDBJ whole genome shotgun (WGS) entry which is preliminary data.</text>
</comment>
<reference evidence="6 7" key="1">
    <citation type="submission" date="2020-07" db="EMBL/GenBank/DDBJ databases">
        <title>Sequencing the genomes of 1000 actinobacteria strains.</title>
        <authorList>
            <person name="Klenk H.-P."/>
        </authorList>
    </citation>
    <scope>NUCLEOTIDE SEQUENCE [LARGE SCALE GENOMIC DNA]</scope>
    <source>
        <strain evidence="6 7">DSM 45975</strain>
    </source>
</reference>
<dbReference type="PROSITE" id="PS50977">
    <property type="entry name" value="HTH_TETR_2"/>
    <property type="match status" value="1"/>
</dbReference>
<keyword evidence="1" id="KW-0805">Transcription regulation</keyword>
<evidence type="ECO:0000256" key="2">
    <source>
        <dbReference type="ARBA" id="ARBA00023125"/>
    </source>
</evidence>
<sequence>MASDRLTEILDATYECLTRYGIRRTTMDDIATTVGVSRSAVYQYVRSKDDAVRRLVERLHHRTLAQAAEVAATDRDPAERVHGVLTAKLDLVLDLAGDSAHAAELLDAKARLYGDICADFTTRLKHLLTDVFTDAGLTGIAPADAADISIALVVGLESHPDARRLLGPATESFLAGLPGMPARGH</sequence>
<dbReference type="PANTHER" id="PTHR30055">
    <property type="entry name" value="HTH-TYPE TRANSCRIPTIONAL REGULATOR RUTR"/>
    <property type="match status" value="1"/>
</dbReference>
<accession>A0A839DT21</accession>
<dbReference type="GO" id="GO:0000976">
    <property type="term" value="F:transcription cis-regulatory region binding"/>
    <property type="evidence" value="ECO:0007669"/>
    <property type="project" value="TreeGrafter"/>
</dbReference>
<dbReference type="RefSeq" id="WP_182543891.1">
    <property type="nucleotide sequence ID" value="NZ_JACGWZ010000002.1"/>
</dbReference>
<evidence type="ECO:0000256" key="3">
    <source>
        <dbReference type="ARBA" id="ARBA00023163"/>
    </source>
</evidence>
<dbReference type="Proteomes" id="UP000569329">
    <property type="component" value="Unassembled WGS sequence"/>
</dbReference>
<feature type="DNA-binding region" description="H-T-H motif" evidence="4">
    <location>
        <begin position="26"/>
        <end position="45"/>
    </location>
</feature>
<feature type="domain" description="HTH tetR-type" evidence="5">
    <location>
        <begin position="3"/>
        <end position="63"/>
    </location>
</feature>
<evidence type="ECO:0000259" key="5">
    <source>
        <dbReference type="PROSITE" id="PS50977"/>
    </source>
</evidence>